<feature type="region of interest" description="Disordered" evidence="5">
    <location>
        <begin position="198"/>
        <end position="324"/>
    </location>
</feature>
<keyword evidence="2" id="KW-0645">Protease</keyword>
<dbReference type="EMBL" id="PQXL01000735">
    <property type="protein sequence ID" value="THV44082.1"/>
    <property type="molecule type" value="Genomic_DNA"/>
</dbReference>
<dbReference type="OrthoDB" id="3553916at2759"/>
<dbReference type="Gene3D" id="3.40.395.10">
    <property type="entry name" value="Adenoviral Proteinase, Chain A"/>
    <property type="match status" value="1"/>
</dbReference>
<feature type="compositionally biased region" description="Basic and acidic residues" evidence="5">
    <location>
        <begin position="784"/>
        <end position="804"/>
    </location>
</feature>
<protein>
    <recommendedName>
        <fullName evidence="6">Ubiquitin-like protease family profile domain-containing protein</fullName>
    </recommendedName>
</protein>
<comment type="caution">
    <text evidence="7">The sequence shown here is derived from an EMBL/GenBank/DDBJ whole genome shotgun (WGS) entry which is preliminary data.</text>
</comment>
<evidence type="ECO:0000256" key="5">
    <source>
        <dbReference type="SAM" id="MobiDB-lite"/>
    </source>
</evidence>
<feature type="region of interest" description="Disordered" evidence="5">
    <location>
        <begin position="779"/>
        <end position="815"/>
    </location>
</feature>
<evidence type="ECO:0000256" key="4">
    <source>
        <dbReference type="ARBA" id="ARBA00022807"/>
    </source>
</evidence>
<keyword evidence="3" id="KW-0378">Hydrolase</keyword>
<dbReference type="AlphaFoldDB" id="A0A4S8QKZ2"/>
<evidence type="ECO:0000256" key="3">
    <source>
        <dbReference type="ARBA" id="ARBA00022801"/>
    </source>
</evidence>
<feature type="compositionally biased region" description="Basic residues" evidence="5">
    <location>
        <begin position="203"/>
        <end position="212"/>
    </location>
</feature>
<gene>
    <name evidence="7" type="ORF">BGAL_0740g00010</name>
</gene>
<feature type="compositionally biased region" description="Polar residues" evidence="5">
    <location>
        <begin position="222"/>
        <end position="233"/>
    </location>
</feature>
<comment type="similarity">
    <text evidence="1">Belongs to the peptidase C48 family.</text>
</comment>
<dbReference type="InterPro" id="IPR038765">
    <property type="entry name" value="Papain-like_cys_pep_sf"/>
</dbReference>
<evidence type="ECO:0000259" key="6">
    <source>
        <dbReference type="PROSITE" id="PS50600"/>
    </source>
</evidence>
<dbReference type="Pfam" id="PF02902">
    <property type="entry name" value="Peptidase_C48"/>
    <property type="match status" value="1"/>
</dbReference>
<name>A0A4S8QKZ2_9HELO</name>
<dbReference type="GO" id="GO:0008234">
    <property type="term" value="F:cysteine-type peptidase activity"/>
    <property type="evidence" value="ECO:0007669"/>
    <property type="project" value="UniProtKB-KW"/>
</dbReference>
<feature type="compositionally biased region" description="Basic and acidic residues" evidence="5">
    <location>
        <begin position="470"/>
        <end position="479"/>
    </location>
</feature>
<evidence type="ECO:0000313" key="8">
    <source>
        <dbReference type="Proteomes" id="UP000308671"/>
    </source>
</evidence>
<dbReference type="Proteomes" id="UP000308671">
    <property type="component" value="Unassembled WGS sequence"/>
</dbReference>
<keyword evidence="4" id="KW-0788">Thiol protease</keyword>
<proteinExistence type="inferred from homology"/>
<dbReference type="SUPFAM" id="SSF54001">
    <property type="entry name" value="Cysteine proteinases"/>
    <property type="match status" value="1"/>
</dbReference>
<dbReference type="GO" id="GO:0016926">
    <property type="term" value="P:protein desumoylation"/>
    <property type="evidence" value="ECO:0007669"/>
    <property type="project" value="UniProtKB-ARBA"/>
</dbReference>
<evidence type="ECO:0000313" key="7">
    <source>
        <dbReference type="EMBL" id="THV44082.1"/>
    </source>
</evidence>
<feature type="compositionally biased region" description="Low complexity" evidence="5">
    <location>
        <begin position="288"/>
        <end position="303"/>
    </location>
</feature>
<dbReference type="PANTHER" id="PTHR46915:SF2">
    <property type="entry name" value="UBIQUITIN-LIKE PROTEASE 4"/>
    <property type="match status" value="1"/>
</dbReference>
<evidence type="ECO:0000256" key="1">
    <source>
        <dbReference type="ARBA" id="ARBA00005234"/>
    </source>
</evidence>
<reference evidence="7 8" key="1">
    <citation type="submission" date="2017-12" db="EMBL/GenBank/DDBJ databases">
        <title>Comparative genomics of Botrytis spp.</title>
        <authorList>
            <person name="Valero-Jimenez C.A."/>
            <person name="Tapia P."/>
            <person name="Veloso J."/>
            <person name="Silva-Moreno E."/>
            <person name="Staats M."/>
            <person name="Valdes J.H."/>
            <person name="Van Kan J.A.L."/>
        </authorList>
    </citation>
    <scope>NUCLEOTIDE SEQUENCE [LARGE SCALE GENOMIC DNA]</scope>
    <source>
        <strain evidence="7 8">MUCL435</strain>
    </source>
</reference>
<sequence>MKEVVEDTVEKALEQFTSIFESTSEITAEANQDLIDGWEDLYQSYINKDWEARDEDEDNHESSNTEVDINNELLFEDWIVTRLESDIVFKTMEILHHDDWHKLHKDKKTLTENLRQVFSLNSIWELFFWLGRRTIQSRDSLRTIKSIQSETGYTFPIILEALRTARLVRKGNRKKGSRNDMTWFPREDTECAKRELLEEKRRNGGSRKKRRKAEIMGDGYLSSASSTESTPMRTTLKKTWIGNGEAGSQEVGVGSEGSGRTGGDGDDGDDEQVQGVSKPSILKSMGPSASSIITKSTTESTTKPNSAVKLRNQANPSSPLTPELARRAPHNLSFHMHSSSPSHPNATLLATIATPTNMNMMTASARSQVVKRRRHPNVGKDMTYKTFDHNEKGNVSFVRQDVSPVAVYNSDSEGWVGGGAGSDIMNEDGSVWHDQNPSASQSCRLVDPFIRKSPCWRMARSSNEDLRIASNKERGREGTVVDELDEDNERKLSLAQSQAHTSDSPPLNMMISNHNPAPTVPVTIKERIEPEVLALQKRNSTLSSSSSRRPPFLPWKTNEKIIVNHIEIGERHVSKLRGKLWLDDDTINASMSILKDKSKESSRISLQSSLLLSALESGNHCSKWDKTNEVFTRDYTIIPINFDNLHWYLAVIVDLKNVSRIGSTSTPATTTSDYLHQGYPIILTIDTLLGQTNHSKAVTLLQNWIIKRAEAEFNLEIPRSSIKWQHRLVTCQQNGYDCGVFVVKMFEQFLKCPENFLSTLLLDSVSGRREMLEEFERMLSASQEQRRNEEKGGTGEIRREKECGNEDNGGYGGYDAGDNNGVLDGKRIHGQDDVIVGDHGEDAITNEHHVDSDTVMLTTIPPTPKFSSKLSLEKVEKHQISKHTPDPTNEHSSALIISSQSNPLSTSIQQKDQYSRQSNHISSWIKIRVSKFGILQKCYGPEIISLAQSIDQRPQEEEGFVIILKEQWDYLITSSGLPPLEFTPVSPQSLDTHCSSNQAAILMEIYLSLAIHESASHNSHKRNFEAFSIKDSERKEERPSFKPCNPVQEELSSVKTIKTIVVSILNYLDNLTEIAMKVVTNGKGRHIRMQKMRQDIIEKVLGRDGDDTLDGGDESELKELCLNGLDGEINKGKEKVKAIERMLECIRGENVGVECMKDEFEGGTSSEGTRQVYQSGCKYEYEKWCVVLWGVKKMIRELKELVEREKLK</sequence>
<dbReference type="PANTHER" id="PTHR46915">
    <property type="entry name" value="UBIQUITIN-LIKE PROTEASE 4-RELATED"/>
    <property type="match status" value="1"/>
</dbReference>
<organism evidence="7 8">
    <name type="scientific">Botrytis galanthina</name>
    <dbReference type="NCBI Taxonomy" id="278940"/>
    <lineage>
        <taxon>Eukaryota</taxon>
        <taxon>Fungi</taxon>
        <taxon>Dikarya</taxon>
        <taxon>Ascomycota</taxon>
        <taxon>Pezizomycotina</taxon>
        <taxon>Leotiomycetes</taxon>
        <taxon>Helotiales</taxon>
        <taxon>Sclerotiniaceae</taxon>
        <taxon>Botrytis</taxon>
    </lineage>
</organism>
<evidence type="ECO:0000256" key="2">
    <source>
        <dbReference type="ARBA" id="ARBA00022670"/>
    </source>
</evidence>
<feature type="compositionally biased region" description="Polar residues" evidence="5">
    <location>
        <begin position="494"/>
        <end position="512"/>
    </location>
</feature>
<dbReference type="GO" id="GO:0019783">
    <property type="term" value="F:ubiquitin-like protein peptidase activity"/>
    <property type="evidence" value="ECO:0007669"/>
    <property type="project" value="UniProtKB-ARBA"/>
</dbReference>
<keyword evidence="8" id="KW-1185">Reference proteome</keyword>
<dbReference type="GO" id="GO:0006508">
    <property type="term" value="P:proteolysis"/>
    <property type="evidence" value="ECO:0007669"/>
    <property type="project" value="UniProtKB-KW"/>
</dbReference>
<accession>A0A4S8QKZ2</accession>
<feature type="region of interest" description="Disordered" evidence="5">
    <location>
        <begin position="470"/>
        <end position="512"/>
    </location>
</feature>
<dbReference type="InterPro" id="IPR003653">
    <property type="entry name" value="Peptidase_C48_C"/>
</dbReference>
<feature type="domain" description="Ubiquitin-like protease family profile" evidence="6">
    <location>
        <begin position="566"/>
        <end position="749"/>
    </location>
</feature>
<dbReference type="PROSITE" id="PS50600">
    <property type="entry name" value="ULP_PROTEASE"/>
    <property type="match status" value="1"/>
</dbReference>